<sequence>MSIAILIPTYKNHIPLNARFLKSVEDNCADDGVPDIFFATSSKEESGELSLLIDSLSDKLKGKVHCFDVEEAVKEY</sequence>
<evidence type="ECO:0000313" key="2">
    <source>
        <dbReference type="Proteomes" id="UP000041601"/>
    </source>
</evidence>
<dbReference type="Proteomes" id="UP000041601">
    <property type="component" value="Unassembled WGS sequence"/>
</dbReference>
<organism evidence="1 2">
    <name type="scientific">Yersinia enterocolitica</name>
    <dbReference type="NCBI Taxonomy" id="630"/>
    <lineage>
        <taxon>Bacteria</taxon>
        <taxon>Pseudomonadati</taxon>
        <taxon>Pseudomonadota</taxon>
        <taxon>Gammaproteobacteria</taxon>
        <taxon>Enterobacterales</taxon>
        <taxon>Yersiniaceae</taxon>
        <taxon>Yersinia</taxon>
    </lineage>
</organism>
<name>A0ABP1YG01_YEREN</name>
<reference evidence="1 2" key="1">
    <citation type="submission" date="2015-03" db="EMBL/GenBank/DDBJ databases">
        <authorList>
            <consortium name="Pathogen Informatics"/>
            <person name="Murphy D."/>
        </authorList>
    </citation>
    <scope>NUCLEOTIDE SEQUENCE [LARGE SCALE GENOMIC DNA]</scope>
    <source>
        <strain evidence="1 2">IP05342</strain>
    </source>
</reference>
<evidence type="ECO:0008006" key="3">
    <source>
        <dbReference type="Google" id="ProtNLM"/>
    </source>
</evidence>
<evidence type="ECO:0000313" key="1">
    <source>
        <dbReference type="EMBL" id="CNE72431.1"/>
    </source>
</evidence>
<comment type="caution">
    <text evidence="1">The sequence shown here is derived from an EMBL/GenBank/DDBJ whole genome shotgun (WGS) entry which is preliminary data.</text>
</comment>
<proteinExistence type="predicted"/>
<accession>A0ABP1YG01</accession>
<gene>
    <name evidence="1" type="ORF">ERS137959_04526</name>
</gene>
<keyword evidence="2" id="KW-1185">Reference proteome</keyword>
<dbReference type="EMBL" id="CPXJ01000105">
    <property type="protein sequence ID" value="CNE72431.1"/>
    <property type="molecule type" value="Genomic_DNA"/>
</dbReference>
<protein>
    <recommendedName>
        <fullName evidence="3">Glycosyltransferase</fullName>
    </recommendedName>
</protein>
<dbReference type="RefSeq" id="WP_049525882.1">
    <property type="nucleotide sequence ID" value="NZ_CGGL01000094.1"/>
</dbReference>